<protein>
    <recommendedName>
        <fullName evidence="1">Methyltransferase type 11 domain-containing protein</fullName>
    </recommendedName>
</protein>
<dbReference type="InterPro" id="IPR013216">
    <property type="entry name" value="Methyltransf_11"/>
</dbReference>
<evidence type="ECO:0000313" key="2">
    <source>
        <dbReference type="EMBL" id="OEJ69563.1"/>
    </source>
</evidence>
<dbReference type="AlphaFoldDB" id="A0A1E5QBW2"/>
<dbReference type="GO" id="GO:0008757">
    <property type="term" value="F:S-adenosylmethionine-dependent methyltransferase activity"/>
    <property type="evidence" value="ECO:0007669"/>
    <property type="project" value="InterPro"/>
</dbReference>
<dbReference type="CDD" id="cd02440">
    <property type="entry name" value="AdoMet_MTases"/>
    <property type="match status" value="1"/>
</dbReference>
<feature type="domain" description="Methyltransferase type 11" evidence="1">
    <location>
        <begin position="51"/>
        <end position="143"/>
    </location>
</feature>
<dbReference type="EMBL" id="MCGG01000003">
    <property type="protein sequence ID" value="OEJ69563.1"/>
    <property type="molecule type" value="Genomic_DNA"/>
</dbReference>
<dbReference type="InterPro" id="IPR029063">
    <property type="entry name" value="SAM-dependent_MTases_sf"/>
</dbReference>
<reference evidence="3" key="1">
    <citation type="submission" date="2016-07" db="EMBL/GenBank/DDBJ databases">
        <authorList>
            <person name="Florea S."/>
            <person name="Webb J.S."/>
            <person name="Jaromczyk J."/>
            <person name="Schardl C.L."/>
        </authorList>
    </citation>
    <scope>NUCLEOTIDE SEQUENCE [LARGE SCALE GENOMIC DNA]</scope>
    <source>
        <strain evidence="3">MV-1</strain>
    </source>
</reference>
<dbReference type="PANTHER" id="PTHR43861">
    <property type="entry name" value="TRANS-ACONITATE 2-METHYLTRANSFERASE-RELATED"/>
    <property type="match status" value="1"/>
</dbReference>
<proteinExistence type="predicted"/>
<gene>
    <name evidence="2" type="ORF">BEN30_02480</name>
</gene>
<dbReference type="OrthoDB" id="1853779at2"/>
<dbReference type="RefSeq" id="WP_069956447.1">
    <property type="nucleotide sequence ID" value="NZ_MCGG01000003.1"/>
</dbReference>
<evidence type="ECO:0000313" key="3">
    <source>
        <dbReference type="Proteomes" id="UP000095347"/>
    </source>
</evidence>
<dbReference type="Proteomes" id="UP000095347">
    <property type="component" value="Unassembled WGS sequence"/>
</dbReference>
<name>A0A1E5QBW2_9PROT</name>
<organism evidence="2 3">
    <name type="scientific">Magnetovibrio blakemorei</name>
    <dbReference type="NCBI Taxonomy" id="28181"/>
    <lineage>
        <taxon>Bacteria</taxon>
        <taxon>Pseudomonadati</taxon>
        <taxon>Pseudomonadota</taxon>
        <taxon>Alphaproteobacteria</taxon>
        <taxon>Rhodospirillales</taxon>
        <taxon>Magnetovibrionaceae</taxon>
        <taxon>Magnetovibrio</taxon>
    </lineage>
</organism>
<dbReference type="Pfam" id="PF08241">
    <property type="entry name" value="Methyltransf_11"/>
    <property type="match status" value="1"/>
</dbReference>
<dbReference type="Gene3D" id="3.40.50.150">
    <property type="entry name" value="Vaccinia Virus protein VP39"/>
    <property type="match status" value="1"/>
</dbReference>
<evidence type="ECO:0000259" key="1">
    <source>
        <dbReference type="Pfam" id="PF08241"/>
    </source>
</evidence>
<sequence length="262" mass="30563">MKKVYRHENNAFYWDRRWSESGEDSERFDDLSIYPIRYAEIMMTDRSKKTLEIGCGLGRVLLHYYRDGFSIAGMERSQVAVDKIKECHSDVDVRQGDALDLPYGDGAFDIVMAFGVYHNLEQRIDQGLAEVSRCLSQHGKFCISMRPNNVEMHLNEVYWNWHNRSKKMGEKQFHKVLVGEREFTEMLSESGLIVDEVHRARNVSLLYRLPFLRSRESVEGSEAVRRSKGYRLNAAGRYIDRVLRALFPYHTANVLVFVGHKD</sequence>
<keyword evidence="3" id="KW-1185">Reference proteome</keyword>
<accession>A0A1E5QBW2</accession>
<dbReference type="STRING" id="28181.BEN30_02480"/>
<comment type="caution">
    <text evidence="2">The sequence shown here is derived from an EMBL/GenBank/DDBJ whole genome shotgun (WGS) entry which is preliminary data.</text>
</comment>
<dbReference type="SUPFAM" id="SSF53335">
    <property type="entry name" value="S-adenosyl-L-methionine-dependent methyltransferases"/>
    <property type="match status" value="1"/>
</dbReference>